<dbReference type="EMBL" id="JAUHGG010000003">
    <property type="protein sequence ID" value="MDS1820737.1"/>
    <property type="molecule type" value="Genomic_DNA"/>
</dbReference>
<name>A0AAW8PWY0_VIBPH</name>
<accession>A0AAW8PWY0</accession>
<protein>
    <submittedName>
        <fullName evidence="1">Uncharacterized protein</fullName>
    </submittedName>
</protein>
<gene>
    <name evidence="1" type="ORF">QX249_08705</name>
</gene>
<evidence type="ECO:0000313" key="1">
    <source>
        <dbReference type="EMBL" id="MDS1820737.1"/>
    </source>
</evidence>
<comment type="caution">
    <text evidence="1">The sequence shown here is derived from an EMBL/GenBank/DDBJ whole genome shotgun (WGS) entry which is preliminary data.</text>
</comment>
<reference evidence="1" key="1">
    <citation type="submission" date="2023-06" db="EMBL/GenBank/DDBJ databases">
        <title>Genomic Diversity of Vibrio spp. and Metagenomic Analysis of Pathogens in Florida Gulf Coastal Waters Following Hurricane Ian.</title>
        <authorList>
            <person name="Brumfield K.D."/>
        </authorList>
    </citation>
    <scope>NUCLEOTIDE SEQUENCE</scope>
    <source>
        <strain evidence="1">WBS2B-138</strain>
    </source>
</reference>
<dbReference type="RefSeq" id="WP_311019511.1">
    <property type="nucleotide sequence ID" value="NZ_JAUHGG010000003.1"/>
</dbReference>
<dbReference type="AlphaFoldDB" id="A0AAW8PWY0"/>
<evidence type="ECO:0000313" key="2">
    <source>
        <dbReference type="Proteomes" id="UP001253193"/>
    </source>
</evidence>
<sequence>MHKVKVSRRYGNLFVASVIQIDSFGERQVFPQSKIPIVFRTDATARMVAKMALEAAVSNGEHEKHFLFVEGCLVCSSAKEVLEEIVSLWKRQRVSLGVVEIKNEVDQKHNCEAGTDIVLKAIYRNGI</sequence>
<proteinExistence type="predicted"/>
<organism evidence="1 2">
    <name type="scientific">Vibrio parahaemolyticus</name>
    <dbReference type="NCBI Taxonomy" id="670"/>
    <lineage>
        <taxon>Bacteria</taxon>
        <taxon>Pseudomonadati</taxon>
        <taxon>Pseudomonadota</taxon>
        <taxon>Gammaproteobacteria</taxon>
        <taxon>Vibrionales</taxon>
        <taxon>Vibrionaceae</taxon>
        <taxon>Vibrio</taxon>
    </lineage>
</organism>
<dbReference type="Proteomes" id="UP001253193">
    <property type="component" value="Unassembled WGS sequence"/>
</dbReference>